<accession>A0ABQ0L2P5</accession>
<keyword evidence="3" id="KW-1185">Reference proteome</keyword>
<evidence type="ECO:0008006" key="4">
    <source>
        <dbReference type="Google" id="ProtNLM"/>
    </source>
</evidence>
<evidence type="ECO:0000313" key="3">
    <source>
        <dbReference type="Proteomes" id="UP000815677"/>
    </source>
</evidence>
<organism evidence="2 3">
    <name type="scientific">Mycena chlorophos</name>
    <name type="common">Agaric fungus</name>
    <name type="synonym">Agaricus chlorophos</name>
    <dbReference type="NCBI Taxonomy" id="658473"/>
    <lineage>
        <taxon>Eukaryota</taxon>
        <taxon>Fungi</taxon>
        <taxon>Dikarya</taxon>
        <taxon>Basidiomycota</taxon>
        <taxon>Agaricomycotina</taxon>
        <taxon>Agaricomycetes</taxon>
        <taxon>Agaricomycetidae</taxon>
        <taxon>Agaricales</taxon>
        <taxon>Marasmiineae</taxon>
        <taxon>Mycenaceae</taxon>
        <taxon>Mycena</taxon>
    </lineage>
</organism>
<keyword evidence="1" id="KW-0732">Signal</keyword>
<dbReference type="EMBL" id="DF841028">
    <property type="protein sequence ID" value="GAT45267.1"/>
    <property type="molecule type" value="Genomic_DNA"/>
</dbReference>
<evidence type="ECO:0000256" key="1">
    <source>
        <dbReference type="SAM" id="SignalP"/>
    </source>
</evidence>
<dbReference type="Proteomes" id="UP000815677">
    <property type="component" value="Unassembled WGS sequence"/>
</dbReference>
<evidence type="ECO:0000313" key="2">
    <source>
        <dbReference type="EMBL" id="GAT45267.1"/>
    </source>
</evidence>
<reference evidence="2" key="1">
    <citation type="submission" date="2014-09" db="EMBL/GenBank/DDBJ databases">
        <title>Genome sequence of the luminous mushroom Mycena chlorophos for searching fungal bioluminescence genes.</title>
        <authorList>
            <person name="Tanaka Y."/>
            <person name="Kasuga D."/>
            <person name="Oba Y."/>
            <person name="Hase S."/>
            <person name="Sato K."/>
            <person name="Oba Y."/>
            <person name="Sakakibara Y."/>
        </authorList>
    </citation>
    <scope>NUCLEOTIDE SEQUENCE</scope>
</reference>
<feature type="chain" id="PRO_5047243609" description="Secreted protein" evidence="1">
    <location>
        <begin position="36"/>
        <end position="98"/>
    </location>
</feature>
<gene>
    <name evidence="2" type="ORF">MCHLO_02853</name>
</gene>
<feature type="signal peptide" evidence="1">
    <location>
        <begin position="1"/>
        <end position="35"/>
    </location>
</feature>
<protein>
    <recommendedName>
        <fullName evidence="4">Secreted protein</fullName>
    </recommendedName>
</protein>
<name>A0ABQ0L2P5_MYCCL</name>
<sequence>MQKTSLASHSQILNMLTINFVSLALAVALALRANAAPVPVDGAPASAAVLDVQPISAAESGSGDVFQTLTSISIEEATGRTLDGHGPVADNVEPCVIA</sequence>
<proteinExistence type="predicted"/>